<evidence type="ECO:0000313" key="11">
    <source>
        <dbReference type="Proteomes" id="UP000033831"/>
    </source>
</evidence>
<evidence type="ECO:0000256" key="2">
    <source>
        <dbReference type="ARBA" id="ARBA00008445"/>
    </source>
</evidence>
<feature type="non-terminal residue" evidence="10">
    <location>
        <position position="1"/>
    </location>
</feature>
<dbReference type="EMBL" id="LCGX01000040">
    <property type="protein sequence ID" value="KKT22251.1"/>
    <property type="molecule type" value="Genomic_DNA"/>
</dbReference>
<keyword evidence="5 9" id="KW-0653">Protein transport</keyword>
<feature type="transmembrane region" description="Helical" evidence="9">
    <location>
        <begin position="15"/>
        <end position="33"/>
    </location>
</feature>
<comment type="function">
    <text evidence="9">Involved in protein export. Participates in an early event of protein translocation.</text>
</comment>
<evidence type="ECO:0000256" key="5">
    <source>
        <dbReference type="ARBA" id="ARBA00022927"/>
    </source>
</evidence>
<keyword evidence="7 9" id="KW-0811">Translocation</keyword>
<evidence type="ECO:0000313" key="10">
    <source>
        <dbReference type="EMBL" id="KKT22251.1"/>
    </source>
</evidence>
<comment type="caution">
    <text evidence="10">The sequence shown here is derived from an EMBL/GenBank/DDBJ whole genome shotgun (WGS) entry which is preliminary data.</text>
</comment>
<evidence type="ECO:0000256" key="8">
    <source>
        <dbReference type="ARBA" id="ARBA00023136"/>
    </source>
</evidence>
<evidence type="ECO:0000256" key="9">
    <source>
        <dbReference type="RuleBase" id="RU365087"/>
    </source>
</evidence>
<dbReference type="GO" id="GO:0015450">
    <property type="term" value="F:protein-transporting ATPase activity"/>
    <property type="evidence" value="ECO:0007669"/>
    <property type="project" value="UniProtKB-UniRule"/>
</dbReference>
<evidence type="ECO:0000256" key="7">
    <source>
        <dbReference type="ARBA" id="ARBA00023010"/>
    </source>
</evidence>
<keyword evidence="4 9" id="KW-0812">Transmembrane</keyword>
<comment type="similarity">
    <text evidence="2 9">Belongs to the SecG family.</text>
</comment>
<evidence type="ECO:0000256" key="6">
    <source>
        <dbReference type="ARBA" id="ARBA00022989"/>
    </source>
</evidence>
<keyword evidence="9" id="KW-1003">Cell membrane</keyword>
<accession>A0A0G1FIR2</accession>
<keyword evidence="3 9" id="KW-0813">Transport</keyword>
<keyword evidence="8 9" id="KW-0472">Membrane</keyword>
<reference evidence="10 11" key="1">
    <citation type="journal article" date="2015" name="Nature">
        <title>rRNA introns, odd ribosomes, and small enigmatic genomes across a large radiation of phyla.</title>
        <authorList>
            <person name="Brown C.T."/>
            <person name="Hug L.A."/>
            <person name="Thomas B.C."/>
            <person name="Sharon I."/>
            <person name="Castelle C.J."/>
            <person name="Singh A."/>
            <person name="Wilkins M.J."/>
            <person name="Williams K.H."/>
            <person name="Banfield J.F."/>
        </authorList>
    </citation>
    <scope>NUCLEOTIDE SEQUENCE [LARGE SCALE GENOMIC DNA]</scope>
</reference>
<gene>
    <name evidence="10" type="ORF">UW07_C0040G0001</name>
</gene>
<proteinExistence type="inferred from homology"/>
<dbReference type="InterPro" id="IPR004692">
    <property type="entry name" value="SecG"/>
</dbReference>
<dbReference type="Proteomes" id="UP000033831">
    <property type="component" value="Unassembled WGS sequence"/>
</dbReference>
<protein>
    <recommendedName>
        <fullName evidence="9">Protein-export membrane protein SecG</fullName>
    </recommendedName>
</protein>
<organism evidence="10 11">
    <name type="scientific">Candidatus Nomurabacteria bacterium GW2011_GWF2_43_8</name>
    <dbReference type="NCBI Taxonomy" id="1618779"/>
    <lineage>
        <taxon>Bacteria</taxon>
        <taxon>Candidatus Nomuraibacteriota</taxon>
    </lineage>
</organism>
<keyword evidence="6 9" id="KW-1133">Transmembrane helix</keyword>
<feature type="transmembrane region" description="Helical" evidence="9">
    <location>
        <begin position="63"/>
        <end position="83"/>
    </location>
</feature>
<name>A0A0G1FIR2_9BACT</name>
<comment type="subcellular location">
    <subcellularLocation>
        <location evidence="9">Cell membrane</location>
        <topology evidence="9">Multi-pass membrane protein</topology>
    </subcellularLocation>
    <subcellularLocation>
        <location evidence="1">Membrane</location>
        <topology evidence="1">Multi-pass membrane protein</topology>
    </subcellularLocation>
</comment>
<dbReference type="AlphaFoldDB" id="A0A0G1FIR2"/>
<evidence type="ECO:0000256" key="1">
    <source>
        <dbReference type="ARBA" id="ARBA00004141"/>
    </source>
</evidence>
<evidence type="ECO:0000256" key="3">
    <source>
        <dbReference type="ARBA" id="ARBA00022448"/>
    </source>
</evidence>
<dbReference type="GO" id="GO:0009306">
    <property type="term" value="P:protein secretion"/>
    <property type="evidence" value="ECO:0007669"/>
    <property type="project" value="UniProtKB-UniRule"/>
</dbReference>
<dbReference type="NCBIfam" id="TIGR00810">
    <property type="entry name" value="secG"/>
    <property type="match status" value="1"/>
</dbReference>
<dbReference type="Pfam" id="PF03840">
    <property type="entry name" value="SecG"/>
    <property type="match status" value="1"/>
</dbReference>
<evidence type="ECO:0000256" key="4">
    <source>
        <dbReference type="ARBA" id="ARBA00022692"/>
    </source>
</evidence>
<sequence length="85" mass="9226">WQICDNYPMSLVAKILPYAQIILSVILVAAILLQQSAAGLGGALGGSDNESFHHTRRGFEKTLFYLTLVCGILFALFALLSIISK</sequence>
<dbReference type="GO" id="GO:0005886">
    <property type="term" value="C:plasma membrane"/>
    <property type="evidence" value="ECO:0007669"/>
    <property type="project" value="UniProtKB-SubCell"/>
</dbReference>